<dbReference type="InterPro" id="IPR016162">
    <property type="entry name" value="Ald_DH_N"/>
</dbReference>
<dbReference type="InterPro" id="IPR016160">
    <property type="entry name" value="Ald_DH_CS_CYS"/>
</dbReference>
<evidence type="ECO:0000313" key="7">
    <source>
        <dbReference type="EMBL" id="MCF1717021.1"/>
    </source>
</evidence>
<evidence type="ECO:0000259" key="6">
    <source>
        <dbReference type="Pfam" id="PF00171"/>
    </source>
</evidence>
<comment type="caution">
    <text evidence="7">The sequence shown here is derived from an EMBL/GenBank/DDBJ whole genome shotgun (WGS) entry which is preliminary data.</text>
</comment>
<dbReference type="PIRSF" id="PIRSF036492">
    <property type="entry name" value="ALDH"/>
    <property type="match status" value="1"/>
</dbReference>
<sequence length="481" mass="53575">MVKVLKTVLNQDCIQLLYFESMIPDITPEQLDGLKLRFQSGLLAAYKARIQILKQLKQSVLRNEDAIYAALKADLHKSKEESWVTEIGITIAEIDHAIRHLKQWMRPRRVATNLVNLPSASYLYPEPLGVVLIIAPWNYPFMLLLGPMVGALAAGNLVVVKPSEYAPATEKILEKIIQEAALQQEILFAPGDGAVVVPAMMQSFRFDHVFFTGGTKVGKKIYEMAASKLVPVTLELGGKSPCIVEEDARVEVAARRIAVAKFSNAGQICIAPDYLLVHERIRERLVEAIKLNIRKFYGENPQQSGDYCRIINKSQFDRLNSYLRGGVLLHGGNSDERDLYIEPTLIKPESLSVPIMQEEIFGPILPVFSFSTKEEALAIVQQHPNPLAFYVFTSSSKKEEDWIQAIPAGTGCINNAAWQFTNAALPFGGRGDSGIGAAHGKFSFDRFTHYKAVMKTPAWFDPAIKYPPMKGKLSLYKKVIG</sequence>
<reference evidence="7 8" key="1">
    <citation type="submission" date="2022-01" db="EMBL/GenBank/DDBJ databases">
        <title>Flavihumibacter sp. nov., isolated from sediment of a river.</title>
        <authorList>
            <person name="Liu H."/>
        </authorList>
    </citation>
    <scope>NUCLEOTIDE SEQUENCE [LARGE SCALE GENOMIC DNA]</scope>
    <source>
        <strain evidence="7 8">RY-1</strain>
    </source>
</reference>
<gene>
    <name evidence="7" type="ORF">L0U88_20430</name>
</gene>
<keyword evidence="2 3" id="KW-0560">Oxidoreductase</keyword>
<feature type="domain" description="Aldehyde dehydrogenase" evidence="6">
    <location>
        <begin position="47"/>
        <end position="453"/>
    </location>
</feature>
<evidence type="ECO:0000313" key="8">
    <source>
        <dbReference type="Proteomes" id="UP001200145"/>
    </source>
</evidence>
<dbReference type="Proteomes" id="UP001200145">
    <property type="component" value="Unassembled WGS sequence"/>
</dbReference>
<dbReference type="PROSITE" id="PS00070">
    <property type="entry name" value="ALDEHYDE_DEHYDR_CYS"/>
    <property type="match status" value="1"/>
</dbReference>
<accession>A0ABS9BMR7</accession>
<dbReference type="PROSITE" id="PS00687">
    <property type="entry name" value="ALDEHYDE_DEHYDR_GLU"/>
    <property type="match status" value="1"/>
</dbReference>
<dbReference type="InterPro" id="IPR029510">
    <property type="entry name" value="Ald_DH_CS_GLU"/>
</dbReference>
<proteinExistence type="inferred from homology"/>
<dbReference type="Pfam" id="PF00171">
    <property type="entry name" value="Aldedh"/>
    <property type="match status" value="1"/>
</dbReference>
<comment type="similarity">
    <text evidence="1 3 5">Belongs to the aldehyde dehydrogenase family.</text>
</comment>
<evidence type="ECO:0000256" key="2">
    <source>
        <dbReference type="ARBA" id="ARBA00023002"/>
    </source>
</evidence>
<evidence type="ECO:0000256" key="3">
    <source>
        <dbReference type="PIRNR" id="PIRNR036492"/>
    </source>
</evidence>
<dbReference type="Gene3D" id="3.40.309.10">
    <property type="entry name" value="Aldehyde Dehydrogenase, Chain A, domain 2"/>
    <property type="match status" value="1"/>
</dbReference>
<evidence type="ECO:0000256" key="5">
    <source>
        <dbReference type="RuleBase" id="RU003345"/>
    </source>
</evidence>
<name>A0ABS9BMR7_9BACT</name>
<organism evidence="7 8">
    <name type="scientific">Flavihumibacter fluminis</name>
    <dbReference type="NCBI Taxonomy" id="2909236"/>
    <lineage>
        <taxon>Bacteria</taxon>
        <taxon>Pseudomonadati</taxon>
        <taxon>Bacteroidota</taxon>
        <taxon>Chitinophagia</taxon>
        <taxon>Chitinophagales</taxon>
        <taxon>Chitinophagaceae</taxon>
        <taxon>Flavihumibacter</taxon>
    </lineage>
</organism>
<dbReference type="InterPro" id="IPR016163">
    <property type="entry name" value="Ald_DH_C"/>
</dbReference>
<dbReference type="InterPro" id="IPR016161">
    <property type="entry name" value="Ald_DH/histidinol_DH"/>
</dbReference>
<dbReference type="InterPro" id="IPR015590">
    <property type="entry name" value="Aldehyde_DH_dom"/>
</dbReference>
<dbReference type="EMBL" id="JAKEVY010000008">
    <property type="protein sequence ID" value="MCF1717021.1"/>
    <property type="molecule type" value="Genomic_DNA"/>
</dbReference>
<evidence type="ECO:0000256" key="4">
    <source>
        <dbReference type="PROSITE-ProRule" id="PRU10007"/>
    </source>
</evidence>
<evidence type="ECO:0000256" key="1">
    <source>
        <dbReference type="ARBA" id="ARBA00009986"/>
    </source>
</evidence>
<dbReference type="PANTHER" id="PTHR43570">
    <property type="entry name" value="ALDEHYDE DEHYDROGENASE"/>
    <property type="match status" value="1"/>
</dbReference>
<dbReference type="SUPFAM" id="SSF53720">
    <property type="entry name" value="ALDH-like"/>
    <property type="match status" value="1"/>
</dbReference>
<dbReference type="RefSeq" id="WP_234868682.1">
    <property type="nucleotide sequence ID" value="NZ_JAKEVY010000008.1"/>
</dbReference>
<keyword evidence="8" id="KW-1185">Reference proteome</keyword>
<dbReference type="Gene3D" id="3.40.605.10">
    <property type="entry name" value="Aldehyde Dehydrogenase, Chain A, domain 1"/>
    <property type="match status" value="1"/>
</dbReference>
<feature type="active site" evidence="4">
    <location>
        <position position="235"/>
    </location>
</feature>
<dbReference type="InterPro" id="IPR012394">
    <property type="entry name" value="Aldehyde_DH_NAD(P)"/>
</dbReference>
<protein>
    <recommendedName>
        <fullName evidence="3">Aldehyde dehydrogenase</fullName>
    </recommendedName>
</protein>
<dbReference type="PANTHER" id="PTHR43570:SF16">
    <property type="entry name" value="ALDEHYDE DEHYDROGENASE TYPE III, ISOFORM Q"/>
    <property type="match status" value="1"/>
</dbReference>